<dbReference type="RefSeq" id="WP_181567507.1">
    <property type="nucleotide sequence ID" value="NZ_CP059322.2"/>
</dbReference>
<proteinExistence type="predicted"/>
<gene>
    <name evidence="1" type="ORF">H1D33_16120</name>
</gene>
<reference evidence="2" key="1">
    <citation type="submission" date="2020-07" db="EMBL/GenBank/DDBJ databases">
        <title>A new Micromonospora strain with potent antibiotic activity isolated from the microbiome of a mid-Atlantic deep-sea sponge.</title>
        <authorList>
            <person name="Back C.R."/>
            <person name="Stennett H.L."/>
            <person name="Williams S.E."/>
            <person name="Wang L."/>
            <person name="Ojeda Gomez J."/>
            <person name="Abdulle O.M."/>
            <person name="Duffy T."/>
            <person name="Hendry K.R."/>
            <person name="Powell D."/>
            <person name="Stach J.E."/>
            <person name="Essex-Lopresti A.E."/>
            <person name="Willis C.L."/>
            <person name="Curnow P."/>
            <person name="Race P.R."/>
        </authorList>
    </citation>
    <scope>NUCLEOTIDE SEQUENCE [LARGE SCALE GENOMIC DNA]</scope>
    <source>
        <strain evidence="2">28ISP2-46</strain>
    </source>
</reference>
<sequence>MRKIPTLFRRDPDDRRRVLPEATPECRWVLDGEGVATRKYDGTCLLLDEDGDWWARREVKPGRTHPPGYRPVMTDEATGKTVGWEPVAQSSFATFHAEALAAHRGEPRPGTYELIDPKVNGNPEGVPGHELVAHADAERLDVPRDHDGLREWLLAHAAYEGVVWHHPDGSRAKLKRRDVA</sequence>
<organism evidence="1 2">
    <name type="scientific">Micromonospora robiginosa</name>
    <dbReference type="NCBI Taxonomy" id="2749844"/>
    <lineage>
        <taxon>Bacteria</taxon>
        <taxon>Bacillati</taxon>
        <taxon>Actinomycetota</taxon>
        <taxon>Actinomycetes</taxon>
        <taxon>Micromonosporales</taxon>
        <taxon>Micromonosporaceae</taxon>
        <taxon>Micromonospora</taxon>
    </lineage>
</organism>
<protein>
    <submittedName>
        <fullName evidence="1">DUF5565 family protein</fullName>
    </submittedName>
</protein>
<dbReference type="EMBL" id="CP059322">
    <property type="protein sequence ID" value="QLQ34959.1"/>
    <property type="molecule type" value="Genomic_DNA"/>
</dbReference>
<dbReference type="Proteomes" id="UP000510844">
    <property type="component" value="Chromosome"/>
</dbReference>
<evidence type="ECO:0000313" key="2">
    <source>
        <dbReference type="Proteomes" id="UP000510844"/>
    </source>
</evidence>
<reference evidence="1 2" key="2">
    <citation type="journal article" date="2021" name="Mar. Drugs">
        <title>A New Micromonospora Strain with Antibiotic Activity Isolated from the Microbiome of a Mid-Atlantic Deep-Sea Sponge.</title>
        <authorList>
            <person name="Back C.R."/>
            <person name="Stennett H.L."/>
            <person name="Williams S.E."/>
            <person name="Wang L."/>
            <person name="Ojeda Gomez J."/>
            <person name="Abdulle O.M."/>
            <person name="Duffy T."/>
            <person name="Neal C."/>
            <person name="Mantell J."/>
            <person name="Jepson M.A."/>
            <person name="Hendry K.R."/>
            <person name="Powell D."/>
            <person name="Stach J.E.M."/>
            <person name="Essex-Lopresti A.E."/>
            <person name="Willis C.L."/>
            <person name="Curnow P."/>
            <person name="Race P.R."/>
        </authorList>
    </citation>
    <scope>NUCLEOTIDE SEQUENCE [LARGE SCALE GENOMIC DNA]</scope>
    <source>
        <strain evidence="1 2">28ISP2-46</strain>
    </source>
</reference>
<evidence type="ECO:0000313" key="1">
    <source>
        <dbReference type="EMBL" id="QLQ34959.1"/>
    </source>
</evidence>
<accession>A0A7L6AYZ1</accession>
<name>A0A7L6AYZ1_9ACTN</name>
<dbReference type="KEGG" id="mfeu:H1D33_16120"/>
<dbReference type="AlphaFoldDB" id="A0A7L6AYZ1"/>
<keyword evidence="2" id="KW-1185">Reference proteome</keyword>